<evidence type="ECO:0000313" key="2">
    <source>
        <dbReference type="EMBL" id="MCP2262314.1"/>
    </source>
</evidence>
<protein>
    <submittedName>
        <fullName evidence="2">Uncharacterized protein</fullName>
    </submittedName>
</protein>
<evidence type="ECO:0000256" key="1">
    <source>
        <dbReference type="SAM" id="MobiDB-lite"/>
    </source>
</evidence>
<feature type="region of interest" description="Disordered" evidence="1">
    <location>
        <begin position="75"/>
        <end position="107"/>
    </location>
</feature>
<name>A0ABT1I3J0_STRSD</name>
<gene>
    <name evidence="2" type="ORF">LX15_006050</name>
</gene>
<sequence length="107" mass="11685">MPMWRDAGGRVYRRGGRVTLLLRLATLAARLGLRAFAAVAFGKPFRDNALRLGIGVTFGVQQAVMTYRGRRLPASAVSSPSTSIGDQHGENVPQTHETPFETRPGHR</sequence>
<accession>A0ABT1I3J0</accession>
<organism evidence="2 3">
    <name type="scientific">Streptoalloteichus tenebrarius (strain ATCC 17920 / DSM 40477 / JCM 4838 / CBS 697.72 / NBRC 16177 / NCIMB 11028 / NRRL B-12390 / A12253. 1 / ISP 5477)</name>
    <name type="common">Streptomyces tenebrarius</name>
    <dbReference type="NCBI Taxonomy" id="1933"/>
    <lineage>
        <taxon>Bacteria</taxon>
        <taxon>Bacillati</taxon>
        <taxon>Actinomycetota</taxon>
        <taxon>Actinomycetes</taxon>
        <taxon>Pseudonocardiales</taxon>
        <taxon>Pseudonocardiaceae</taxon>
        <taxon>Streptoalloteichus</taxon>
    </lineage>
</organism>
<proteinExistence type="predicted"/>
<feature type="compositionally biased region" description="Basic and acidic residues" evidence="1">
    <location>
        <begin position="98"/>
        <end position="107"/>
    </location>
</feature>
<keyword evidence="3" id="KW-1185">Reference proteome</keyword>
<feature type="compositionally biased region" description="Polar residues" evidence="1">
    <location>
        <begin position="76"/>
        <end position="85"/>
    </location>
</feature>
<reference evidence="2 3" key="1">
    <citation type="submission" date="2022-06" db="EMBL/GenBank/DDBJ databases">
        <title>Genomic Encyclopedia of Archaeal and Bacterial Type Strains, Phase II (KMG-II): from individual species to whole genera.</title>
        <authorList>
            <person name="Goeker M."/>
        </authorList>
    </citation>
    <scope>NUCLEOTIDE SEQUENCE [LARGE SCALE GENOMIC DNA]</scope>
    <source>
        <strain evidence="2 3">DSM 40477</strain>
    </source>
</reference>
<dbReference type="EMBL" id="JAMTCP010000064">
    <property type="protein sequence ID" value="MCP2262314.1"/>
    <property type="molecule type" value="Genomic_DNA"/>
</dbReference>
<evidence type="ECO:0000313" key="3">
    <source>
        <dbReference type="Proteomes" id="UP001205311"/>
    </source>
</evidence>
<dbReference type="Proteomes" id="UP001205311">
    <property type="component" value="Unassembled WGS sequence"/>
</dbReference>
<comment type="caution">
    <text evidence="2">The sequence shown here is derived from an EMBL/GenBank/DDBJ whole genome shotgun (WGS) entry which is preliminary data.</text>
</comment>